<evidence type="ECO:0008006" key="3">
    <source>
        <dbReference type="Google" id="ProtNLM"/>
    </source>
</evidence>
<dbReference type="STRING" id="475255.SAMN04488101_106241"/>
<accession>A0A1W2DE10</accession>
<dbReference type="EMBL" id="FWYB01000006">
    <property type="protein sequence ID" value="SMC95484.1"/>
    <property type="molecule type" value="Genomic_DNA"/>
</dbReference>
<evidence type="ECO:0000313" key="1">
    <source>
        <dbReference type="EMBL" id="SMC95484.1"/>
    </source>
</evidence>
<evidence type="ECO:0000313" key="2">
    <source>
        <dbReference type="Proteomes" id="UP000192678"/>
    </source>
</evidence>
<proteinExistence type="predicted"/>
<reference evidence="1 2" key="1">
    <citation type="submission" date="2017-04" db="EMBL/GenBank/DDBJ databases">
        <authorList>
            <person name="Afonso C.L."/>
            <person name="Miller P.J."/>
            <person name="Scott M.A."/>
            <person name="Spackman E."/>
            <person name="Goraichik I."/>
            <person name="Dimitrov K.M."/>
            <person name="Suarez D.L."/>
            <person name="Swayne D.E."/>
        </authorList>
    </citation>
    <scope>NUCLEOTIDE SEQUENCE [LARGE SCALE GENOMIC DNA]</scope>
    <source>
        <strain evidence="1 2">DSM 19625</strain>
    </source>
</reference>
<sequence length="125" mass="14491">MKTDFIEIFQTIRAVLQPYAALGFYSKINSETSYDLWSERDVEIEGRLNKEVHFAAVMIHKGHVGFYFMPVYAEPVMKEIFDPALLKLLKGKSCFHIKELDDVLLSHIETALAEGYRLYKEKGWA</sequence>
<dbReference type="AlphaFoldDB" id="A0A1W2DE10"/>
<name>A0A1W2DE10_9SPHI</name>
<organism evidence="1 2">
    <name type="scientific">Pedobacter nyackensis</name>
    <dbReference type="NCBI Taxonomy" id="475255"/>
    <lineage>
        <taxon>Bacteria</taxon>
        <taxon>Pseudomonadati</taxon>
        <taxon>Bacteroidota</taxon>
        <taxon>Sphingobacteriia</taxon>
        <taxon>Sphingobacteriales</taxon>
        <taxon>Sphingobacteriaceae</taxon>
        <taxon>Pedobacter</taxon>
    </lineage>
</organism>
<dbReference type="RefSeq" id="WP_084289839.1">
    <property type="nucleotide sequence ID" value="NZ_FWYB01000006.1"/>
</dbReference>
<keyword evidence="2" id="KW-1185">Reference proteome</keyword>
<dbReference type="Proteomes" id="UP000192678">
    <property type="component" value="Unassembled WGS sequence"/>
</dbReference>
<gene>
    <name evidence="1" type="ORF">SAMN04488101_106241</name>
</gene>
<dbReference type="OrthoDB" id="6331972at2"/>
<protein>
    <recommendedName>
        <fullName evidence="3">DUF1801 domain-containing protein</fullName>
    </recommendedName>
</protein>